<dbReference type="STRING" id="1290391.M7U1J7"/>
<dbReference type="InterPro" id="IPR050849">
    <property type="entry name" value="HAD-like_hydrolase_phosphatase"/>
</dbReference>
<dbReference type="SUPFAM" id="SSF56784">
    <property type="entry name" value="HAD-like"/>
    <property type="match status" value="1"/>
</dbReference>
<dbReference type="InterPro" id="IPR023214">
    <property type="entry name" value="HAD_sf"/>
</dbReference>
<evidence type="ECO:0000313" key="2">
    <source>
        <dbReference type="Proteomes" id="UP000012045"/>
    </source>
</evidence>
<protein>
    <submittedName>
        <fullName evidence="1">Putative upf0655 protein ycr015c protein</fullName>
    </submittedName>
</protein>
<proteinExistence type="predicted"/>
<reference evidence="2" key="1">
    <citation type="journal article" date="2013" name="Genome Announc.">
        <title>Draft genome sequence of Botrytis cinerea BcDW1, inoculum for noble rot of grape berries.</title>
        <authorList>
            <person name="Blanco-Ulate B."/>
            <person name="Allen G."/>
            <person name="Powell A.L."/>
            <person name="Cantu D."/>
        </authorList>
    </citation>
    <scope>NUCLEOTIDE SEQUENCE [LARGE SCALE GENOMIC DNA]</scope>
    <source>
        <strain evidence="2">BcDW1</strain>
    </source>
</reference>
<gene>
    <name evidence="1" type="ORF">BcDW1_3888</name>
</gene>
<dbReference type="PANTHER" id="PTHR28181">
    <property type="entry name" value="UPF0655 PROTEIN YCR015C"/>
    <property type="match status" value="1"/>
</dbReference>
<dbReference type="AlphaFoldDB" id="M7U1J7"/>
<evidence type="ECO:0000313" key="1">
    <source>
        <dbReference type="EMBL" id="EMR87435.1"/>
    </source>
</evidence>
<dbReference type="PANTHER" id="PTHR28181:SF1">
    <property type="entry name" value="COLD TOLERANCE PROTEIN 1"/>
    <property type="match status" value="1"/>
</dbReference>
<dbReference type="OrthoDB" id="10255128at2759"/>
<name>M7U1J7_BOTF1</name>
<dbReference type="EMBL" id="KB707827">
    <property type="protein sequence ID" value="EMR87435.1"/>
    <property type="molecule type" value="Genomic_DNA"/>
</dbReference>
<dbReference type="HOGENOM" id="CLU_056574_1_0_1"/>
<dbReference type="InterPro" id="IPR036412">
    <property type="entry name" value="HAD-like_sf"/>
</dbReference>
<dbReference type="Proteomes" id="UP000012045">
    <property type="component" value="Unassembled WGS sequence"/>
</dbReference>
<sequence>MLEGVGNLPELLVPEQSRGGTGSFVAKSPTITNFEKPLIVWFGFLSKTLRLKRHLSYQIRIVTLRIITRPALRIQNIMQPSPLPVLRATKPKDERFTHFIFDFDCTITMNDTSQLIADTAIAHHLAEAKDFTQVWQEIFTTYDAEHTAYIEGYEPKWDTLEGIIERQRNQKEVEIRSINRLNRSGMFAGINKAEWRAAGGLAVLEGKLKIRKGFKEIIDEIERRNGVWGVVSVSFSKDFIKGVLEQYLGDCIDAPILANAPDEAGILRGPEWGWEPGFNTTQAKCMNCNSGPFPSTQNLVDHLLQVHNREFMAPLTTSDTKLGAMHKLLQHWRLDTTDQAAYYGDSTTDIECLFDRCVKGILVGDGGGQILAMLDSPKGPDFMLVESYTTDFENIIIRQPRQELQS</sequence>
<organism evidence="1 2">
    <name type="scientific">Botryotinia fuckeliana (strain BcDW1)</name>
    <name type="common">Noble rot fungus</name>
    <name type="synonym">Botrytis cinerea</name>
    <dbReference type="NCBI Taxonomy" id="1290391"/>
    <lineage>
        <taxon>Eukaryota</taxon>
        <taxon>Fungi</taxon>
        <taxon>Dikarya</taxon>
        <taxon>Ascomycota</taxon>
        <taxon>Pezizomycotina</taxon>
        <taxon>Leotiomycetes</taxon>
        <taxon>Helotiales</taxon>
        <taxon>Sclerotiniaceae</taxon>
        <taxon>Botrytis</taxon>
    </lineage>
</organism>
<accession>M7U1J7</accession>
<dbReference type="Gene3D" id="3.40.50.1000">
    <property type="entry name" value="HAD superfamily/HAD-like"/>
    <property type="match status" value="1"/>
</dbReference>